<dbReference type="PROSITE" id="PS51257">
    <property type="entry name" value="PROKAR_LIPOPROTEIN"/>
    <property type="match status" value="1"/>
</dbReference>
<feature type="chain" id="PRO_5046713120" evidence="2">
    <location>
        <begin position="28"/>
        <end position="214"/>
    </location>
</feature>
<dbReference type="PANTHER" id="PTHR37625">
    <property type="entry name" value="OUTER MEMBRANE LIPOPROTEIN-RELATED"/>
    <property type="match status" value="1"/>
</dbReference>
<evidence type="ECO:0000256" key="1">
    <source>
        <dbReference type="SAM" id="MobiDB-lite"/>
    </source>
</evidence>
<evidence type="ECO:0000313" key="4">
    <source>
        <dbReference type="Proteomes" id="UP001595791"/>
    </source>
</evidence>
<dbReference type="PANTHER" id="PTHR37625:SF4">
    <property type="entry name" value="OUTER MEMBRANE LIPOPROTEIN"/>
    <property type="match status" value="1"/>
</dbReference>
<dbReference type="NCBIfam" id="TIGR03352">
    <property type="entry name" value="VI_chp_3"/>
    <property type="match status" value="1"/>
</dbReference>
<dbReference type="InterPro" id="IPR017734">
    <property type="entry name" value="T6SS_SciN"/>
</dbReference>
<keyword evidence="2" id="KW-0732">Signal</keyword>
<dbReference type="RefSeq" id="WP_378168178.1">
    <property type="nucleotide sequence ID" value="NZ_JBHSBU010000002.1"/>
</dbReference>
<keyword evidence="4" id="KW-1185">Reference proteome</keyword>
<sequence length="214" mass="23580">MTTRTLPSIRWRPWLALALATALAGCATPTLTMHALTQAQPNANPDANGRASPIVVRLYQLKAPANFQGADFFSLYERDRQTLGEEFIQSEELVLLPGEARKIERQITPETRYLGVIAAFRAIEQAQWRGMFEVTSGHRSTLISKEATLPIEIEVSDKKVEVRQASSLSALQEKAQQAAQKAASKAEEEAKKGATKAVEEQAQKGAKKLLKRVP</sequence>
<organism evidence="3 4">
    <name type="scientific">Chitinimonas lacunae</name>
    <dbReference type="NCBI Taxonomy" id="1963018"/>
    <lineage>
        <taxon>Bacteria</taxon>
        <taxon>Pseudomonadati</taxon>
        <taxon>Pseudomonadota</taxon>
        <taxon>Betaproteobacteria</taxon>
        <taxon>Neisseriales</taxon>
        <taxon>Chitinibacteraceae</taxon>
        <taxon>Chitinimonas</taxon>
    </lineage>
</organism>
<dbReference type="EMBL" id="JBHSBU010000002">
    <property type="protein sequence ID" value="MFC4161728.1"/>
    <property type="molecule type" value="Genomic_DNA"/>
</dbReference>
<feature type="region of interest" description="Disordered" evidence="1">
    <location>
        <begin position="181"/>
        <end position="214"/>
    </location>
</feature>
<accession>A0ABV8MU18</accession>
<dbReference type="Pfam" id="PF12790">
    <property type="entry name" value="T6SS-SciN"/>
    <property type="match status" value="1"/>
</dbReference>
<reference evidence="4" key="1">
    <citation type="journal article" date="2019" name="Int. J. Syst. Evol. Microbiol.">
        <title>The Global Catalogue of Microorganisms (GCM) 10K type strain sequencing project: providing services to taxonomists for standard genome sequencing and annotation.</title>
        <authorList>
            <consortium name="The Broad Institute Genomics Platform"/>
            <consortium name="The Broad Institute Genome Sequencing Center for Infectious Disease"/>
            <person name="Wu L."/>
            <person name="Ma J."/>
        </authorList>
    </citation>
    <scope>NUCLEOTIDE SEQUENCE [LARGE SCALE GENOMIC DNA]</scope>
    <source>
        <strain evidence="4">LMG 29894</strain>
    </source>
</reference>
<dbReference type="Proteomes" id="UP001595791">
    <property type="component" value="Unassembled WGS sequence"/>
</dbReference>
<evidence type="ECO:0000256" key="2">
    <source>
        <dbReference type="SAM" id="SignalP"/>
    </source>
</evidence>
<name>A0ABV8MU18_9NEIS</name>
<dbReference type="InterPro" id="IPR038706">
    <property type="entry name" value="Type_VI_SciN-like_sf"/>
</dbReference>
<feature type="signal peptide" evidence="2">
    <location>
        <begin position="1"/>
        <end position="27"/>
    </location>
</feature>
<feature type="compositionally biased region" description="Basic and acidic residues" evidence="1">
    <location>
        <begin position="184"/>
        <end position="202"/>
    </location>
</feature>
<feature type="compositionally biased region" description="Basic residues" evidence="1">
    <location>
        <begin position="205"/>
        <end position="214"/>
    </location>
</feature>
<dbReference type="Gene3D" id="2.60.40.4150">
    <property type="entry name" value="Type VI secretion system, lipoprotein SciN"/>
    <property type="match status" value="1"/>
</dbReference>
<proteinExistence type="predicted"/>
<gene>
    <name evidence="3" type="primary">tssJ</name>
    <name evidence="3" type="ORF">ACFOW7_20540</name>
</gene>
<protein>
    <submittedName>
        <fullName evidence="3">Type VI secretion system lipoprotein TssJ</fullName>
    </submittedName>
</protein>
<keyword evidence="3" id="KW-0449">Lipoprotein</keyword>
<comment type="caution">
    <text evidence="3">The sequence shown here is derived from an EMBL/GenBank/DDBJ whole genome shotgun (WGS) entry which is preliminary data.</text>
</comment>
<evidence type="ECO:0000313" key="3">
    <source>
        <dbReference type="EMBL" id="MFC4161728.1"/>
    </source>
</evidence>